<organism evidence="2">
    <name type="scientific">marine sediment metagenome</name>
    <dbReference type="NCBI Taxonomy" id="412755"/>
    <lineage>
        <taxon>unclassified sequences</taxon>
        <taxon>metagenomes</taxon>
        <taxon>ecological metagenomes</taxon>
    </lineage>
</organism>
<dbReference type="EMBL" id="BARV01032672">
    <property type="protein sequence ID" value="GAI36682.1"/>
    <property type="molecule type" value="Genomic_DNA"/>
</dbReference>
<proteinExistence type="predicted"/>
<reference evidence="2" key="1">
    <citation type="journal article" date="2014" name="Front. Microbiol.">
        <title>High frequency of phylogenetically diverse reductive dehalogenase-homologous genes in deep subseafloor sedimentary metagenomes.</title>
        <authorList>
            <person name="Kawai M."/>
            <person name="Futagami T."/>
            <person name="Toyoda A."/>
            <person name="Takaki Y."/>
            <person name="Nishi S."/>
            <person name="Hori S."/>
            <person name="Arai W."/>
            <person name="Tsubouchi T."/>
            <person name="Morono Y."/>
            <person name="Uchiyama I."/>
            <person name="Ito T."/>
            <person name="Fujiyama A."/>
            <person name="Inagaki F."/>
            <person name="Takami H."/>
        </authorList>
    </citation>
    <scope>NUCLEOTIDE SEQUENCE</scope>
    <source>
        <strain evidence="2">Expedition CK06-06</strain>
    </source>
</reference>
<feature type="non-terminal residue" evidence="2">
    <location>
        <position position="1"/>
    </location>
</feature>
<accession>X1MY82</accession>
<dbReference type="InterPro" id="IPR017900">
    <property type="entry name" value="4Fe4S_Fe_S_CS"/>
</dbReference>
<sequence length="176" mass="20005">SSKGEQLLTKYAETREASQTELAQRNSERQKALARYKVTLNISPEELPQLLDKSWDSPVFKEESEKCLSCGSCIVVCPTCFCFDVQDDVTLNLKEGERYRQWDGCMLADFAAVAGGRNFRGDKESRFRHRMYRKGKYIWERYGKLGCVGCGRCASACLAEIASPAETFNRLKEESK</sequence>
<name>X1MY82_9ZZZZ</name>
<dbReference type="PROSITE" id="PS51379">
    <property type="entry name" value="4FE4S_FER_2"/>
    <property type="match status" value="2"/>
</dbReference>
<dbReference type="PANTHER" id="PTHR40447:SF1">
    <property type="entry name" value="ANAEROBIC SULFITE REDUCTASE SUBUNIT A"/>
    <property type="match status" value="1"/>
</dbReference>
<feature type="domain" description="4Fe-4S ferredoxin-type" evidence="1">
    <location>
        <begin position="56"/>
        <end position="88"/>
    </location>
</feature>
<evidence type="ECO:0000313" key="2">
    <source>
        <dbReference type="EMBL" id="GAI36682.1"/>
    </source>
</evidence>
<dbReference type="SUPFAM" id="SSF46548">
    <property type="entry name" value="alpha-helical ferredoxin"/>
    <property type="match status" value="1"/>
</dbReference>
<evidence type="ECO:0000259" key="1">
    <source>
        <dbReference type="PROSITE" id="PS51379"/>
    </source>
</evidence>
<protein>
    <recommendedName>
        <fullName evidence="1">4Fe-4S ferredoxin-type domain-containing protein</fullName>
    </recommendedName>
</protein>
<gene>
    <name evidence="2" type="ORF">S06H3_51481</name>
</gene>
<feature type="domain" description="4Fe-4S ferredoxin-type" evidence="1">
    <location>
        <begin position="135"/>
        <end position="167"/>
    </location>
</feature>
<comment type="caution">
    <text evidence="2">The sequence shown here is derived from an EMBL/GenBank/DDBJ whole genome shotgun (WGS) entry which is preliminary data.</text>
</comment>
<dbReference type="AlphaFoldDB" id="X1MY82"/>
<dbReference type="PROSITE" id="PS00198">
    <property type="entry name" value="4FE4S_FER_1"/>
    <property type="match status" value="1"/>
</dbReference>
<dbReference type="Pfam" id="PF17179">
    <property type="entry name" value="Fer4_22"/>
    <property type="match status" value="1"/>
</dbReference>
<dbReference type="PANTHER" id="PTHR40447">
    <property type="entry name" value="ANAEROBIC SULFITE REDUCTASE SUBUNIT A"/>
    <property type="match status" value="1"/>
</dbReference>
<dbReference type="InterPro" id="IPR017896">
    <property type="entry name" value="4Fe4S_Fe-S-bd"/>
</dbReference>